<evidence type="ECO:0000256" key="3">
    <source>
        <dbReference type="ARBA" id="ARBA00022516"/>
    </source>
</evidence>
<dbReference type="InterPro" id="IPR022924">
    <property type="entry name" value="Cardiolipin_synthase"/>
</dbReference>
<dbReference type="PANTHER" id="PTHR21248:SF22">
    <property type="entry name" value="PHOSPHOLIPASE D"/>
    <property type="match status" value="1"/>
</dbReference>
<dbReference type="GO" id="GO:0008808">
    <property type="term" value="F:cardiolipin synthase activity"/>
    <property type="evidence" value="ECO:0007669"/>
    <property type="project" value="UniProtKB-UniRule"/>
</dbReference>
<dbReference type="GO" id="GO:0032049">
    <property type="term" value="P:cardiolipin biosynthetic process"/>
    <property type="evidence" value="ECO:0007669"/>
    <property type="project" value="UniProtKB-UniRule"/>
</dbReference>
<dbReference type="EC" id="2.7.8.-" evidence="12"/>
<dbReference type="Proteomes" id="UP000266091">
    <property type="component" value="Unassembled WGS sequence"/>
</dbReference>
<keyword evidence="9 13" id="KW-0472">Membrane</keyword>
<keyword evidence="11" id="KW-1208">Phospholipid metabolism</keyword>
<dbReference type="Pfam" id="PF13396">
    <property type="entry name" value="PLDc_N"/>
    <property type="match status" value="1"/>
</dbReference>
<evidence type="ECO:0000256" key="13">
    <source>
        <dbReference type="SAM" id="Phobius"/>
    </source>
</evidence>
<dbReference type="PANTHER" id="PTHR21248">
    <property type="entry name" value="CARDIOLIPIN SYNTHASE"/>
    <property type="match status" value="1"/>
</dbReference>
<evidence type="ECO:0000256" key="4">
    <source>
        <dbReference type="ARBA" id="ARBA00022679"/>
    </source>
</evidence>
<evidence type="ECO:0000256" key="10">
    <source>
        <dbReference type="ARBA" id="ARBA00023209"/>
    </source>
</evidence>
<keyword evidence="8" id="KW-0443">Lipid metabolism</keyword>
<dbReference type="CDD" id="cd09154">
    <property type="entry name" value="PLDc_SMU_988_like_1"/>
    <property type="match status" value="1"/>
</dbReference>
<dbReference type="OrthoDB" id="9762009at2"/>
<gene>
    <name evidence="15" type="primary">cls</name>
    <name evidence="15" type="ORF">MESMUL_18610</name>
</gene>
<evidence type="ECO:0000256" key="6">
    <source>
        <dbReference type="ARBA" id="ARBA00022737"/>
    </source>
</evidence>
<keyword evidence="16" id="KW-1185">Reference proteome</keyword>
<feature type="transmembrane region" description="Helical" evidence="13">
    <location>
        <begin position="98"/>
        <end position="116"/>
    </location>
</feature>
<evidence type="ECO:0000313" key="15">
    <source>
        <dbReference type="EMBL" id="GBO94507.1"/>
    </source>
</evidence>
<evidence type="ECO:0000256" key="5">
    <source>
        <dbReference type="ARBA" id="ARBA00022692"/>
    </source>
</evidence>
<accession>A0A388SDS9</accession>
<protein>
    <recommendedName>
        <fullName evidence="12">Cardiolipin synthase</fullName>
        <ecNumber evidence="12">2.7.8.-</ecNumber>
    </recommendedName>
</protein>
<dbReference type="AlphaFoldDB" id="A0A388SDS9"/>
<dbReference type="InterPro" id="IPR001736">
    <property type="entry name" value="PLipase_D/transphosphatidylase"/>
</dbReference>
<feature type="transmembrane region" description="Helical" evidence="13">
    <location>
        <begin position="69"/>
        <end position="86"/>
    </location>
</feature>
<name>A0A388SDS9_9BURK</name>
<feature type="transmembrane region" description="Helical" evidence="13">
    <location>
        <begin position="34"/>
        <end position="63"/>
    </location>
</feature>
<organism evidence="15 16">
    <name type="scientific">Mesosutterella multiformis</name>
    <dbReference type="NCBI Taxonomy" id="2259133"/>
    <lineage>
        <taxon>Bacteria</taxon>
        <taxon>Pseudomonadati</taxon>
        <taxon>Pseudomonadota</taxon>
        <taxon>Betaproteobacteria</taxon>
        <taxon>Burkholderiales</taxon>
        <taxon>Sutterellaceae</taxon>
        <taxon>Mesosutterella</taxon>
    </lineage>
</organism>
<feature type="domain" description="PLD phosphodiesterase" evidence="14">
    <location>
        <begin position="453"/>
        <end position="480"/>
    </location>
</feature>
<comment type="caution">
    <text evidence="15">The sequence shown here is derived from an EMBL/GenBank/DDBJ whole genome shotgun (WGS) entry which is preliminary data.</text>
</comment>
<dbReference type="SMART" id="SM00155">
    <property type="entry name" value="PLDc"/>
    <property type="match status" value="2"/>
</dbReference>
<dbReference type="Pfam" id="PF13091">
    <property type="entry name" value="PLDc_2"/>
    <property type="match status" value="2"/>
</dbReference>
<evidence type="ECO:0000256" key="2">
    <source>
        <dbReference type="ARBA" id="ARBA00022475"/>
    </source>
</evidence>
<reference evidence="15 16" key="1">
    <citation type="journal article" date="2018" name="Int. J. Syst. Evol. Microbiol.">
        <title>Mesosutterella multiformis gen. nov., sp. nov., a member of the family Sutterellaceae and Sutterella megalosphaeroides sp. nov., isolated from human faeces.</title>
        <authorList>
            <person name="Sakamoto M."/>
            <person name="Ikeyama N."/>
            <person name="Kunihiro T."/>
            <person name="Iino T."/>
            <person name="Yuki M."/>
            <person name="Ohkuma M."/>
        </authorList>
    </citation>
    <scope>NUCLEOTIDE SEQUENCE [LARGE SCALE GENOMIC DNA]</scope>
    <source>
        <strain evidence="15 16">4NBBH2</strain>
    </source>
</reference>
<evidence type="ECO:0000256" key="12">
    <source>
        <dbReference type="NCBIfam" id="TIGR04265"/>
    </source>
</evidence>
<feature type="domain" description="PLD phosphodiesterase" evidence="14">
    <location>
        <begin position="274"/>
        <end position="301"/>
    </location>
</feature>
<keyword evidence="7 13" id="KW-1133">Transmembrane helix</keyword>
<keyword evidence="3" id="KW-0444">Lipid biosynthesis</keyword>
<evidence type="ECO:0000256" key="1">
    <source>
        <dbReference type="ARBA" id="ARBA00004651"/>
    </source>
</evidence>
<evidence type="ECO:0000259" key="14">
    <source>
        <dbReference type="PROSITE" id="PS50035"/>
    </source>
</evidence>
<keyword evidence="6" id="KW-0677">Repeat</keyword>
<evidence type="ECO:0000256" key="7">
    <source>
        <dbReference type="ARBA" id="ARBA00022989"/>
    </source>
</evidence>
<keyword evidence="4" id="KW-0808">Transferase</keyword>
<evidence type="ECO:0000313" key="16">
    <source>
        <dbReference type="Proteomes" id="UP000266091"/>
    </source>
</evidence>
<dbReference type="NCBIfam" id="TIGR04265">
    <property type="entry name" value="bac_cardiolipin"/>
    <property type="match status" value="1"/>
</dbReference>
<dbReference type="EMBL" id="BGZJ01000002">
    <property type="protein sequence ID" value="GBO94507.1"/>
    <property type="molecule type" value="Genomic_DNA"/>
</dbReference>
<keyword evidence="2" id="KW-1003">Cell membrane</keyword>
<dbReference type="CDD" id="cd09160">
    <property type="entry name" value="PLDc_SMU_988_like_2"/>
    <property type="match status" value="1"/>
</dbReference>
<evidence type="ECO:0000256" key="8">
    <source>
        <dbReference type="ARBA" id="ARBA00023098"/>
    </source>
</evidence>
<keyword evidence="10" id="KW-0594">Phospholipid biosynthesis</keyword>
<dbReference type="SUPFAM" id="SSF56024">
    <property type="entry name" value="Phospholipase D/nuclease"/>
    <property type="match status" value="2"/>
</dbReference>
<evidence type="ECO:0000256" key="9">
    <source>
        <dbReference type="ARBA" id="ARBA00023136"/>
    </source>
</evidence>
<dbReference type="InterPro" id="IPR027379">
    <property type="entry name" value="CLS_N"/>
</dbReference>
<comment type="subcellular location">
    <subcellularLocation>
        <location evidence="1">Cell membrane</location>
        <topology evidence="1">Multi-pass membrane protein</topology>
    </subcellularLocation>
</comment>
<sequence>METDTERARRRFNRVKRETLRRGKRIAKRGKRGFFSILFSRSGLIGVMLLAQLILFLLLTFWLQSYTSKYFLISGAIGGFVVLCIINSRSDSTSKITWLFLILLMPLFGIAFYVYTQTDIGHRRLKRRAAKIIGETKNSIPQDPRDLDALSRAGSDISGLVSYMNKTGCYPVYRNEGADYLPSGEAFFRSLLDDLSKARRFIFLEFFIIDEGFMWGQVLKILEEKVKAGVEVRVLYDGTCEFARLPSGYPEYLRSLGIQCKVFSPIYPFVSTKYNYRDHRKIVVIDGVTGFTGGANLADEYINRIHPYGRWKDAAIRLRGRSVKSLTLLFLQMWHADDGEIFIGDLLKGEDARVNLIEGGFVIPFGDNPMDEEKVAENLYIDMISRADRYVWVMTPYLILDGELESALEFAADRGVDVRIICPSHSDKYLIHALARNTYRQLIHAGVRVFEWQPGFVHAKVMVSDSEKAIVGSINFDYRSLYHHFECGVYCYRTPCIEEIERDFEAAFQDCVEFTEDRLHRVSLFERGCGAVLKVLSPLL</sequence>
<dbReference type="Gene3D" id="3.30.870.10">
    <property type="entry name" value="Endonuclease Chain A"/>
    <property type="match status" value="2"/>
</dbReference>
<dbReference type="GO" id="GO:0005886">
    <property type="term" value="C:plasma membrane"/>
    <property type="evidence" value="ECO:0007669"/>
    <property type="project" value="UniProtKB-SubCell"/>
</dbReference>
<evidence type="ECO:0000256" key="11">
    <source>
        <dbReference type="ARBA" id="ARBA00023264"/>
    </source>
</evidence>
<keyword evidence="5 13" id="KW-0812">Transmembrane</keyword>
<dbReference type="PROSITE" id="PS50035">
    <property type="entry name" value="PLD"/>
    <property type="match status" value="2"/>
</dbReference>
<dbReference type="InterPro" id="IPR025202">
    <property type="entry name" value="PLD-like_dom"/>
</dbReference>
<proteinExistence type="predicted"/>